<accession>A0A941W594</accession>
<proteinExistence type="predicted"/>
<sequence length="74" mass="7975">MVVNVIAKNIVDKATGTPLEKNPAAVALGRSGGLKGGKARAEKLTAKKRKEIAKKLLKLDGRKSLKKLFDVNMF</sequence>
<dbReference type="EMBL" id="JAANXD010000100">
    <property type="protein sequence ID" value="MBS1259647.1"/>
    <property type="molecule type" value="Genomic_DNA"/>
</dbReference>
<organism evidence="1 2">
    <name type="scientific">Candidatus Scalindua arabica</name>
    <dbReference type="NCBI Taxonomy" id="1127984"/>
    <lineage>
        <taxon>Bacteria</taxon>
        <taxon>Pseudomonadati</taxon>
        <taxon>Planctomycetota</taxon>
        <taxon>Candidatus Brocadiia</taxon>
        <taxon>Candidatus Brocadiales</taxon>
        <taxon>Candidatus Scalinduaceae</taxon>
        <taxon>Candidatus Scalindua</taxon>
    </lineage>
</organism>
<protein>
    <submittedName>
        <fullName evidence="1">Uncharacterized protein</fullName>
    </submittedName>
</protein>
<reference evidence="1" key="1">
    <citation type="journal article" date="2021" name="ISME J.">
        <title>Fine-scale metabolic discontinuity in a stratified prokaryote microbiome of a Red Sea deep halocline.</title>
        <authorList>
            <person name="Michoud G."/>
            <person name="Ngugi D.K."/>
            <person name="Barozzi A."/>
            <person name="Merlino G."/>
            <person name="Calleja M.L."/>
            <person name="Delgado-Huertas A."/>
            <person name="Moran X.A.G."/>
            <person name="Daffonchio D."/>
        </authorList>
    </citation>
    <scope>NUCLEOTIDE SEQUENCE</scope>
    <source>
        <strain evidence="1">SuakinDeep_MAG55_1</strain>
    </source>
</reference>
<dbReference type="Proteomes" id="UP000722750">
    <property type="component" value="Unassembled WGS sequence"/>
</dbReference>
<name>A0A941W594_9BACT</name>
<comment type="caution">
    <text evidence="1">The sequence shown here is derived from an EMBL/GenBank/DDBJ whole genome shotgun (WGS) entry which is preliminary data.</text>
</comment>
<evidence type="ECO:0000313" key="2">
    <source>
        <dbReference type="Proteomes" id="UP000722750"/>
    </source>
</evidence>
<gene>
    <name evidence="1" type="ORF">MAG551_02722</name>
</gene>
<dbReference type="AlphaFoldDB" id="A0A941W594"/>
<evidence type="ECO:0000313" key="1">
    <source>
        <dbReference type="EMBL" id="MBS1259647.1"/>
    </source>
</evidence>